<reference evidence="1 2" key="1">
    <citation type="submission" date="2018-09" db="EMBL/GenBank/DDBJ databases">
        <title>Complete genome sequence of Euzebya sp. DY32-46 isolated from seawater of Pacific Ocean.</title>
        <authorList>
            <person name="Xu L."/>
            <person name="Wu Y.-H."/>
            <person name="Xu X.-W."/>
        </authorList>
    </citation>
    <scope>NUCLEOTIDE SEQUENCE [LARGE SCALE GENOMIC DNA]</scope>
    <source>
        <strain evidence="1 2">DY32-46</strain>
        <plasmid evidence="2">pedy32-46i</plasmid>
    </source>
</reference>
<dbReference type="Proteomes" id="UP000264006">
    <property type="component" value="Plasmid pEDY32-46I"/>
</dbReference>
<dbReference type="RefSeq" id="WP_114594404.1">
    <property type="nucleotide sequence ID" value="NZ_CP031166.1"/>
</dbReference>
<keyword evidence="1" id="KW-0614">Plasmid</keyword>
<organism evidence="1 2">
    <name type="scientific">Euzebya pacifica</name>
    <dbReference type="NCBI Taxonomy" id="1608957"/>
    <lineage>
        <taxon>Bacteria</taxon>
        <taxon>Bacillati</taxon>
        <taxon>Actinomycetota</taxon>
        <taxon>Nitriliruptoria</taxon>
        <taxon>Euzebyales</taxon>
    </lineage>
</organism>
<dbReference type="EMBL" id="CP031166">
    <property type="protein sequence ID" value="AXV09781.1"/>
    <property type="molecule type" value="Genomic_DNA"/>
</dbReference>
<evidence type="ECO:0000313" key="2">
    <source>
        <dbReference type="Proteomes" id="UP000264006"/>
    </source>
</evidence>
<geneLocation type="plasmid" evidence="2">
    <name>pedy32-46i</name>
</geneLocation>
<sequence length="145" mass="15213">MDDHTDAVFRDGVAADRLAGLAMLDLRCGTGMWRARRAHRAAVDLAADLGIDQVWLVTSPARATVGEWPEVFGPGRTVAPADAGRNPDHAVVVVDLTALRGHRTVGLAEALAGRVLVTTSSLGSRLHGLPVLSEHVAAAGSPTRR</sequence>
<protein>
    <submittedName>
        <fullName evidence="1">Uncharacterized protein</fullName>
    </submittedName>
</protein>
<evidence type="ECO:0000313" key="1">
    <source>
        <dbReference type="EMBL" id="AXV09781.1"/>
    </source>
</evidence>
<proteinExistence type="predicted"/>
<dbReference type="AlphaFoldDB" id="A0A346Y5N4"/>
<dbReference type="KEGG" id="euz:DVS28_b0011"/>
<name>A0A346Y5N4_9ACTN</name>
<keyword evidence="2" id="KW-1185">Reference proteome</keyword>
<accession>A0A346Y5N4</accession>
<gene>
    <name evidence="1" type="ORF">DVS28_b0011</name>
</gene>